<reference evidence="2 3" key="1">
    <citation type="journal article" date="2024" name="Genome Biol. Evol.">
        <title>Chromosome-level genome assembly of the viviparous eelpout Zoarces viviparus.</title>
        <authorList>
            <person name="Fuhrmann N."/>
            <person name="Brasseur M.V."/>
            <person name="Bakowski C.E."/>
            <person name="Podsiadlowski L."/>
            <person name="Prost S."/>
            <person name="Krehenwinkel H."/>
            <person name="Mayer C."/>
        </authorList>
    </citation>
    <scope>NUCLEOTIDE SEQUENCE [LARGE SCALE GENOMIC DNA]</scope>
    <source>
        <strain evidence="2">NO-MEL_2022_Ind0_liver</strain>
    </source>
</reference>
<comment type="caution">
    <text evidence="2">The sequence shown here is derived from an EMBL/GenBank/DDBJ whole genome shotgun (WGS) entry which is preliminary data.</text>
</comment>
<protein>
    <submittedName>
        <fullName evidence="2">Uncharacterized protein</fullName>
    </submittedName>
</protein>
<sequence>MAWGRGRQAEALRGTGRMTMTRLPELLWELELWELELRRLGFWIGGSWEKRKLEPGGNRKRGKLGPGVDRNRRSLREPATAPL</sequence>
<proteinExistence type="predicted"/>
<name>A0AAW1ES01_ZOAVI</name>
<evidence type="ECO:0000313" key="2">
    <source>
        <dbReference type="EMBL" id="KAK9525374.1"/>
    </source>
</evidence>
<dbReference type="AlphaFoldDB" id="A0AAW1ES01"/>
<organism evidence="2 3">
    <name type="scientific">Zoarces viviparus</name>
    <name type="common">Viviparous eelpout</name>
    <name type="synonym">Blennius viviparus</name>
    <dbReference type="NCBI Taxonomy" id="48416"/>
    <lineage>
        <taxon>Eukaryota</taxon>
        <taxon>Metazoa</taxon>
        <taxon>Chordata</taxon>
        <taxon>Craniata</taxon>
        <taxon>Vertebrata</taxon>
        <taxon>Euteleostomi</taxon>
        <taxon>Actinopterygii</taxon>
        <taxon>Neopterygii</taxon>
        <taxon>Teleostei</taxon>
        <taxon>Neoteleostei</taxon>
        <taxon>Acanthomorphata</taxon>
        <taxon>Eupercaria</taxon>
        <taxon>Perciformes</taxon>
        <taxon>Cottioidei</taxon>
        <taxon>Zoarcales</taxon>
        <taxon>Zoarcidae</taxon>
        <taxon>Zoarcinae</taxon>
        <taxon>Zoarces</taxon>
    </lineage>
</organism>
<dbReference type="Proteomes" id="UP001488805">
    <property type="component" value="Unassembled WGS sequence"/>
</dbReference>
<evidence type="ECO:0000313" key="3">
    <source>
        <dbReference type="Proteomes" id="UP001488805"/>
    </source>
</evidence>
<feature type="region of interest" description="Disordered" evidence="1">
    <location>
        <begin position="49"/>
        <end position="83"/>
    </location>
</feature>
<evidence type="ECO:0000256" key="1">
    <source>
        <dbReference type="SAM" id="MobiDB-lite"/>
    </source>
</evidence>
<dbReference type="EMBL" id="JBCEZU010000134">
    <property type="protein sequence ID" value="KAK9525374.1"/>
    <property type="molecule type" value="Genomic_DNA"/>
</dbReference>
<gene>
    <name evidence="2" type="ORF">VZT92_016088</name>
</gene>
<keyword evidence="3" id="KW-1185">Reference proteome</keyword>
<accession>A0AAW1ES01</accession>